<feature type="region of interest" description="Disordered" evidence="1">
    <location>
        <begin position="82"/>
        <end position="101"/>
    </location>
</feature>
<dbReference type="Pfam" id="PF01585">
    <property type="entry name" value="G-patch"/>
    <property type="match status" value="1"/>
</dbReference>
<name>A0AAV0LZH6_9ROSI</name>
<proteinExistence type="predicted"/>
<evidence type="ECO:0000259" key="2">
    <source>
        <dbReference type="PROSITE" id="PS50174"/>
    </source>
</evidence>
<dbReference type="InterPro" id="IPR000467">
    <property type="entry name" value="G_patch_dom"/>
</dbReference>
<feature type="region of interest" description="Disordered" evidence="1">
    <location>
        <begin position="115"/>
        <end position="149"/>
    </location>
</feature>
<protein>
    <recommendedName>
        <fullName evidence="2">G-patch domain-containing protein</fullName>
    </recommendedName>
</protein>
<keyword evidence="4" id="KW-1185">Reference proteome</keyword>
<organism evidence="3 4">
    <name type="scientific">Linum tenue</name>
    <dbReference type="NCBI Taxonomy" id="586396"/>
    <lineage>
        <taxon>Eukaryota</taxon>
        <taxon>Viridiplantae</taxon>
        <taxon>Streptophyta</taxon>
        <taxon>Embryophyta</taxon>
        <taxon>Tracheophyta</taxon>
        <taxon>Spermatophyta</taxon>
        <taxon>Magnoliopsida</taxon>
        <taxon>eudicotyledons</taxon>
        <taxon>Gunneridae</taxon>
        <taxon>Pentapetalae</taxon>
        <taxon>rosids</taxon>
        <taxon>fabids</taxon>
        <taxon>Malpighiales</taxon>
        <taxon>Linaceae</taxon>
        <taxon>Linum</taxon>
    </lineage>
</organism>
<dbReference type="PANTHER" id="PTHR47650:SF2">
    <property type="entry name" value="ZINC FINGER CCCH DOMAIN-CONTAINING PROTEIN 22"/>
    <property type="match status" value="1"/>
</dbReference>
<feature type="compositionally biased region" description="Basic and acidic residues" evidence="1">
    <location>
        <begin position="213"/>
        <end position="222"/>
    </location>
</feature>
<dbReference type="PROSITE" id="PS50174">
    <property type="entry name" value="G_PATCH"/>
    <property type="match status" value="1"/>
</dbReference>
<dbReference type="GO" id="GO:0003676">
    <property type="term" value="F:nucleic acid binding"/>
    <property type="evidence" value="ECO:0007669"/>
    <property type="project" value="InterPro"/>
</dbReference>
<sequence>ETENLGERRRWRAKKKELRDSVAALNEALASDPSNSELRSVREELVRLIKDAEDGLLHLKRARLLKELDVAERIDIDAITDGGVESLEEEEDSDDGSSARLDPEAISLFQYALASEEEDSDDTSAEQSESSDYEQEESAEGLGFLGSTNQQRGIQTETAIFAKWENHTRGIASKMMANMGYCEGLGLEASGQGMANPMPVKVLPDKQSLEHVLESQKREEAGNGKQAKKRSRGGKRKRDKKFAAPVRAAKSAKELRKMKKLVQICIVSSRTN</sequence>
<feature type="non-terminal residue" evidence="3">
    <location>
        <position position="1"/>
    </location>
</feature>
<feature type="compositionally biased region" description="Basic residues" evidence="1">
    <location>
        <begin position="226"/>
        <end position="240"/>
    </location>
</feature>
<gene>
    <name evidence="3" type="ORF">LITE_LOCUS25855</name>
</gene>
<feature type="domain" description="G-patch" evidence="2">
    <location>
        <begin position="168"/>
        <end position="214"/>
    </location>
</feature>
<evidence type="ECO:0000313" key="4">
    <source>
        <dbReference type="Proteomes" id="UP001154282"/>
    </source>
</evidence>
<evidence type="ECO:0000313" key="3">
    <source>
        <dbReference type="EMBL" id="CAI0438583.1"/>
    </source>
</evidence>
<dbReference type="EMBL" id="CAMGYJ010000006">
    <property type="protein sequence ID" value="CAI0438583.1"/>
    <property type="molecule type" value="Genomic_DNA"/>
</dbReference>
<dbReference type="Proteomes" id="UP001154282">
    <property type="component" value="Unassembled WGS sequence"/>
</dbReference>
<feature type="compositionally biased region" description="Acidic residues" evidence="1">
    <location>
        <begin position="86"/>
        <end position="95"/>
    </location>
</feature>
<dbReference type="PANTHER" id="PTHR47650">
    <property type="entry name" value="ZINC FINGER CCCH DOMAIN-CONTAINING PROTEIN 22"/>
    <property type="match status" value="1"/>
</dbReference>
<feature type="compositionally biased region" description="Acidic residues" evidence="1">
    <location>
        <begin position="115"/>
        <end position="139"/>
    </location>
</feature>
<evidence type="ECO:0000256" key="1">
    <source>
        <dbReference type="SAM" id="MobiDB-lite"/>
    </source>
</evidence>
<comment type="caution">
    <text evidence="3">The sequence shown here is derived from an EMBL/GenBank/DDBJ whole genome shotgun (WGS) entry which is preliminary data.</text>
</comment>
<accession>A0AAV0LZH6</accession>
<reference evidence="3" key="1">
    <citation type="submission" date="2022-08" db="EMBL/GenBank/DDBJ databases">
        <authorList>
            <person name="Gutierrez-Valencia J."/>
        </authorList>
    </citation>
    <scope>NUCLEOTIDE SEQUENCE</scope>
</reference>
<dbReference type="SMART" id="SM00443">
    <property type="entry name" value="G_patch"/>
    <property type="match status" value="1"/>
</dbReference>
<dbReference type="AlphaFoldDB" id="A0AAV0LZH6"/>
<feature type="region of interest" description="Disordered" evidence="1">
    <location>
        <begin position="213"/>
        <end position="253"/>
    </location>
</feature>